<dbReference type="EMBL" id="SPHZ02000003">
    <property type="protein sequence ID" value="KAF0924815.1"/>
    <property type="molecule type" value="Genomic_DNA"/>
</dbReference>
<keyword evidence="11" id="KW-1185">Reference proteome</keyword>
<feature type="domain" description="RING-type" evidence="9">
    <location>
        <begin position="295"/>
        <end position="337"/>
    </location>
</feature>
<comment type="caution">
    <text evidence="10">The sequence shown here is derived from an EMBL/GenBank/DDBJ whole genome shotgun (WGS) entry which is preliminary data.</text>
</comment>
<evidence type="ECO:0000313" key="11">
    <source>
        <dbReference type="Proteomes" id="UP000479710"/>
    </source>
</evidence>
<keyword evidence="5" id="KW-0862">Zinc</keyword>
<dbReference type="PANTHER" id="PTHR14155:SF619">
    <property type="entry name" value="OS01G0213100 PROTEIN"/>
    <property type="match status" value="1"/>
</dbReference>
<evidence type="ECO:0000256" key="1">
    <source>
        <dbReference type="ARBA" id="ARBA00000900"/>
    </source>
</evidence>
<comment type="catalytic activity">
    <reaction evidence="1">
        <text>S-ubiquitinyl-[E2 ubiquitin-conjugating enzyme]-L-cysteine + [acceptor protein]-L-lysine = [E2 ubiquitin-conjugating enzyme]-L-cysteine + N(6)-ubiquitinyl-[acceptor protein]-L-lysine.</text>
        <dbReference type="EC" id="2.3.2.27"/>
    </reaction>
</comment>
<dbReference type="GO" id="GO:0061630">
    <property type="term" value="F:ubiquitin protein ligase activity"/>
    <property type="evidence" value="ECO:0007669"/>
    <property type="project" value="UniProtKB-EC"/>
</dbReference>
<dbReference type="SMART" id="SM00184">
    <property type="entry name" value="RING"/>
    <property type="match status" value="2"/>
</dbReference>
<keyword evidence="8" id="KW-0812">Transmembrane</keyword>
<dbReference type="OrthoDB" id="695799at2759"/>
<keyword evidence="3" id="KW-0479">Metal-binding</keyword>
<evidence type="ECO:0000256" key="6">
    <source>
        <dbReference type="ARBA" id="ARBA00024209"/>
    </source>
</evidence>
<dbReference type="AlphaFoldDB" id="A0A6G1EIB9"/>
<gene>
    <name evidence="10" type="ORF">E2562_014921</name>
</gene>
<evidence type="ECO:0000256" key="5">
    <source>
        <dbReference type="ARBA" id="ARBA00022833"/>
    </source>
</evidence>
<dbReference type="EC" id="2.3.2.27" evidence="2"/>
<accession>A0A6G1EIB9</accession>
<evidence type="ECO:0000256" key="7">
    <source>
        <dbReference type="PROSITE-ProRule" id="PRU00175"/>
    </source>
</evidence>
<feature type="transmembrane region" description="Helical" evidence="8">
    <location>
        <begin position="52"/>
        <end position="74"/>
    </location>
</feature>
<reference evidence="10 11" key="1">
    <citation type="submission" date="2019-11" db="EMBL/GenBank/DDBJ databases">
        <title>Whole genome sequence of Oryza granulata.</title>
        <authorList>
            <person name="Li W."/>
        </authorList>
    </citation>
    <scope>NUCLEOTIDE SEQUENCE [LARGE SCALE GENOMIC DNA]</scope>
    <source>
        <strain evidence="11">cv. Menghai</strain>
        <tissue evidence="10">Leaf</tissue>
    </source>
</reference>
<keyword evidence="8" id="KW-0472">Membrane</keyword>
<sequence>MGNDDNDATKGLHEQTTGCLPVDQSCFALSRLSYRSSSKPRVCCSTTSYLEVLAISFASLLAILLVLCVIRCYLMRRAVNRVTVAASAAAAVANVTKKRPARGLDEDAITALPKFEYRGTGDECDLWECAICLSAMADGEVARQLPRCMHLFHRGCIDMWLVAHTTCPVCRAEVVVTPPDDGRCAERPEAEAAPPATAPEPASALIGEYDGLALELVVFSLAVVVLRYAAVLYANHLVDSLSELHAAVGAGMSNGGDRRGSWSGGGLDSAAIARLPCFVLSRRSGGSGGAAAAECAVCLGAVEEGETVRALPCCPHAFHARCVDAWLRLRPTCPLCRAAVPVPVKLTASRARHVPHGTVE</sequence>
<dbReference type="PROSITE" id="PS50089">
    <property type="entry name" value="ZF_RING_2"/>
    <property type="match status" value="2"/>
</dbReference>
<comment type="similarity">
    <text evidence="6">Belongs to the RING-type zinc finger family. ATL subfamily.</text>
</comment>
<dbReference type="CDD" id="cd16461">
    <property type="entry name" value="RING-H2_EL5-like"/>
    <property type="match status" value="1"/>
</dbReference>
<dbReference type="InterPro" id="IPR001841">
    <property type="entry name" value="Znf_RING"/>
</dbReference>
<name>A0A6G1EIB9_9ORYZ</name>
<keyword evidence="4 7" id="KW-0863">Zinc-finger</keyword>
<dbReference type="InterPro" id="IPR053238">
    <property type="entry name" value="RING-H2_zinc_finger"/>
</dbReference>
<feature type="domain" description="RING-type" evidence="9">
    <location>
        <begin position="129"/>
        <end position="171"/>
    </location>
</feature>
<dbReference type="Pfam" id="PF13639">
    <property type="entry name" value="zf-RING_2"/>
    <property type="match status" value="2"/>
</dbReference>
<evidence type="ECO:0000256" key="3">
    <source>
        <dbReference type="ARBA" id="ARBA00022723"/>
    </source>
</evidence>
<evidence type="ECO:0000259" key="9">
    <source>
        <dbReference type="PROSITE" id="PS50089"/>
    </source>
</evidence>
<keyword evidence="8" id="KW-1133">Transmembrane helix</keyword>
<dbReference type="Proteomes" id="UP000479710">
    <property type="component" value="Unassembled WGS sequence"/>
</dbReference>
<evidence type="ECO:0000256" key="4">
    <source>
        <dbReference type="ARBA" id="ARBA00022771"/>
    </source>
</evidence>
<evidence type="ECO:0000313" key="10">
    <source>
        <dbReference type="EMBL" id="KAF0924815.1"/>
    </source>
</evidence>
<proteinExistence type="inferred from homology"/>
<dbReference type="SUPFAM" id="SSF57850">
    <property type="entry name" value="RING/U-box"/>
    <property type="match status" value="2"/>
</dbReference>
<organism evidence="10 11">
    <name type="scientific">Oryza meyeriana var. granulata</name>
    <dbReference type="NCBI Taxonomy" id="110450"/>
    <lineage>
        <taxon>Eukaryota</taxon>
        <taxon>Viridiplantae</taxon>
        <taxon>Streptophyta</taxon>
        <taxon>Embryophyta</taxon>
        <taxon>Tracheophyta</taxon>
        <taxon>Spermatophyta</taxon>
        <taxon>Magnoliopsida</taxon>
        <taxon>Liliopsida</taxon>
        <taxon>Poales</taxon>
        <taxon>Poaceae</taxon>
        <taxon>BOP clade</taxon>
        <taxon>Oryzoideae</taxon>
        <taxon>Oryzeae</taxon>
        <taxon>Oryzinae</taxon>
        <taxon>Oryza</taxon>
        <taxon>Oryza meyeriana</taxon>
    </lineage>
</organism>
<evidence type="ECO:0000256" key="2">
    <source>
        <dbReference type="ARBA" id="ARBA00012483"/>
    </source>
</evidence>
<evidence type="ECO:0000256" key="8">
    <source>
        <dbReference type="SAM" id="Phobius"/>
    </source>
</evidence>
<dbReference type="Gene3D" id="3.30.40.10">
    <property type="entry name" value="Zinc/RING finger domain, C3HC4 (zinc finger)"/>
    <property type="match status" value="2"/>
</dbReference>
<dbReference type="GO" id="GO:0008270">
    <property type="term" value="F:zinc ion binding"/>
    <property type="evidence" value="ECO:0007669"/>
    <property type="project" value="UniProtKB-KW"/>
</dbReference>
<dbReference type="InterPro" id="IPR013083">
    <property type="entry name" value="Znf_RING/FYVE/PHD"/>
</dbReference>
<dbReference type="PANTHER" id="PTHR14155">
    <property type="entry name" value="RING FINGER DOMAIN-CONTAINING"/>
    <property type="match status" value="1"/>
</dbReference>
<protein>
    <recommendedName>
        <fullName evidence="2">RING-type E3 ubiquitin transferase</fullName>
        <ecNumber evidence="2">2.3.2.27</ecNumber>
    </recommendedName>
</protein>